<feature type="transmembrane region" description="Helical" evidence="5">
    <location>
        <begin position="570"/>
        <end position="589"/>
    </location>
</feature>
<dbReference type="GO" id="GO:0015918">
    <property type="term" value="P:sterol transport"/>
    <property type="evidence" value="ECO:0007669"/>
    <property type="project" value="TreeGrafter"/>
</dbReference>
<evidence type="ECO:0000256" key="2">
    <source>
        <dbReference type="ARBA" id="ARBA00022692"/>
    </source>
</evidence>
<dbReference type="PANTHER" id="PTHR45727:SF2">
    <property type="entry name" value="NPC INTRACELLULAR CHOLESTEROL TRANSPORTER 1"/>
    <property type="match status" value="1"/>
</dbReference>
<reference evidence="9" key="1">
    <citation type="submission" date="2010-08" db="EMBL/GenBank/DDBJ databases">
        <authorList>
            <consortium name="Caenorhabditis japonica Sequencing Consortium"/>
            <person name="Wilson R.K."/>
        </authorList>
    </citation>
    <scope>NUCLEOTIDE SEQUENCE [LARGE SCALE GENOMIC DNA]</scope>
    <source>
        <strain evidence="9">DF5081</strain>
    </source>
</reference>
<dbReference type="PANTHER" id="PTHR45727">
    <property type="entry name" value="NPC INTRACELLULAR CHOLESTEROL TRANSPORTER 1"/>
    <property type="match status" value="1"/>
</dbReference>
<evidence type="ECO:0000259" key="6">
    <source>
        <dbReference type="Pfam" id="PF16414"/>
    </source>
</evidence>
<dbReference type="AlphaFoldDB" id="A0A8R1I2P1"/>
<accession>A0A8R1I2P1</accession>
<feature type="domain" description="Niemann-Pick C1 N-terminal" evidence="6">
    <location>
        <begin position="28"/>
        <end position="220"/>
    </location>
</feature>
<evidence type="ECO:0000259" key="7">
    <source>
        <dbReference type="Pfam" id="PF22314"/>
    </source>
</evidence>
<dbReference type="GO" id="GO:0005886">
    <property type="term" value="C:plasma membrane"/>
    <property type="evidence" value="ECO:0007669"/>
    <property type="project" value="TreeGrafter"/>
</dbReference>
<dbReference type="Proteomes" id="UP000005237">
    <property type="component" value="Unassembled WGS sequence"/>
</dbReference>
<evidence type="ECO:0000313" key="9">
    <source>
        <dbReference type="Proteomes" id="UP000005237"/>
    </source>
</evidence>
<proteinExistence type="predicted"/>
<dbReference type="EnsemblMetazoa" id="CJA13941a.1">
    <property type="protein sequence ID" value="CJA13941a.1"/>
    <property type="gene ID" value="WBGene00133145"/>
</dbReference>
<evidence type="ECO:0000256" key="1">
    <source>
        <dbReference type="ARBA" id="ARBA00004141"/>
    </source>
</evidence>
<organism evidence="8 9">
    <name type="scientific">Caenorhabditis japonica</name>
    <dbReference type="NCBI Taxonomy" id="281687"/>
    <lineage>
        <taxon>Eukaryota</taxon>
        <taxon>Metazoa</taxon>
        <taxon>Ecdysozoa</taxon>
        <taxon>Nematoda</taxon>
        <taxon>Chromadorea</taxon>
        <taxon>Rhabditida</taxon>
        <taxon>Rhabditina</taxon>
        <taxon>Rhabditomorpha</taxon>
        <taxon>Rhabditoidea</taxon>
        <taxon>Rhabditidae</taxon>
        <taxon>Peloderinae</taxon>
        <taxon>Caenorhabditis</taxon>
    </lineage>
</organism>
<keyword evidence="2 5" id="KW-0812">Transmembrane</keyword>
<dbReference type="GO" id="GO:0015485">
    <property type="term" value="F:cholesterol binding"/>
    <property type="evidence" value="ECO:0007669"/>
    <property type="project" value="TreeGrafter"/>
</dbReference>
<sequence>MPFYCFIHHNCRIFRVFPHHWTRFTHPDDFDRLEQYCSHLIHDESSATVCCTGLQLKGLTDRLSKAATILASCPSCFDNFANLWCQFTCSPKQSDFMTVLETSGNGKKVVERMEYRVGREFAEGLFESCRHTWFANGLAIRLMSSEGKVSFENFYRFMGAKNLDQNIPMSMDFQFSGSEKAMNVPITPCYKSAGPNVPSCGVNDCPTDSRQLLDLSKVEKLGKKVFTLHFPEFEWILKICGCVALTILIVFVLKYSCHKSPAYDGPSGCYVEVSQGNIENLFEGSCEWYAETVIEYPCRCALLGLLIMIVCCAGNSRFHSFTHSIDQVSAADGDTRRYQKTFIDTFGPVHRIEQVFINLPPDAKSMFNVDLYREIFTLIESIKNLTAIGLQNVTFSDICYRPLGNKFGCTILSPTNYFQNSWPTFENAGPPTVDDEIFDDQHWEHLKYCIRNPLQTLTYSKMSCFGEFGGPVDAVLVFGARTLMIMIPVSGPEEKSLIWEAAFIDMMMNYRMEHANFTFMAESSVTDELQKEVDNDKLVSVMACAVVLIWVFTMLGSYHWPESSFLSALVHQKLTIAISAVIFSVISVWW</sequence>
<dbReference type="InterPro" id="IPR032190">
    <property type="entry name" value="NPC1_N"/>
</dbReference>
<feature type="transmembrane region" description="Helical" evidence="5">
    <location>
        <begin position="538"/>
        <end position="558"/>
    </location>
</feature>
<keyword evidence="4 5" id="KW-0472">Membrane</keyword>
<name>A0A8R1I2P1_CAEJA</name>
<dbReference type="GO" id="GO:0042632">
    <property type="term" value="P:cholesterol homeostasis"/>
    <property type="evidence" value="ECO:0007669"/>
    <property type="project" value="TreeGrafter"/>
</dbReference>
<reference evidence="8" key="2">
    <citation type="submission" date="2022-06" db="UniProtKB">
        <authorList>
            <consortium name="EnsemblMetazoa"/>
        </authorList>
    </citation>
    <scope>IDENTIFICATION</scope>
    <source>
        <strain evidence="8">DF5081</strain>
    </source>
</reference>
<dbReference type="GO" id="GO:0030299">
    <property type="term" value="P:intestinal cholesterol absorption"/>
    <property type="evidence" value="ECO:0007669"/>
    <property type="project" value="TreeGrafter"/>
</dbReference>
<keyword evidence="3 5" id="KW-1133">Transmembrane helix</keyword>
<keyword evidence="9" id="KW-1185">Reference proteome</keyword>
<comment type="subcellular location">
    <subcellularLocation>
        <location evidence="1">Membrane</location>
        <topology evidence="1">Multi-pass membrane protein</topology>
    </subcellularLocation>
</comment>
<dbReference type="InterPro" id="IPR053956">
    <property type="entry name" value="NPC1_MLD"/>
</dbReference>
<evidence type="ECO:0000256" key="3">
    <source>
        <dbReference type="ARBA" id="ARBA00022989"/>
    </source>
</evidence>
<feature type="domain" description="NPC1 middle luminal" evidence="7">
    <location>
        <begin position="342"/>
        <end position="522"/>
    </location>
</feature>
<evidence type="ECO:0000256" key="4">
    <source>
        <dbReference type="ARBA" id="ARBA00023136"/>
    </source>
</evidence>
<protein>
    <submittedName>
        <fullName evidence="8">NPC1_N domain-containing protein</fullName>
    </submittedName>
</protein>
<dbReference type="Pfam" id="PF16414">
    <property type="entry name" value="NPC1_N"/>
    <property type="match status" value="1"/>
</dbReference>
<dbReference type="Pfam" id="PF22314">
    <property type="entry name" value="NPC1_MLD"/>
    <property type="match status" value="1"/>
</dbReference>
<feature type="transmembrane region" description="Helical" evidence="5">
    <location>
        <begin position="235"/>
        <end position="253"/>
    </location>
</feature>
<evidence type="ECO:0000256" key="5">
    <source>
        <dbReference type="SAM" id="Phobius"/>
    </source>
</evidence>
<evidence type="ECO:0000313" key="8">
    <source>
        <dbReference type="EnsemblMetazoa" id="CJA13941a.1"/>
    </source>
</evidence>